<evidence type="ECO:0000313" key="3">
    <source>
        <dbReference type="Proteomes" id="UP001218638"/>
    </source>
</evidence>
<keyword evidence="3" id="KW-1185">Reference proteome</keyword>
<dbReference type="Proteomes" id="UP001218638">
    <property type="component" value="Chromosome"/>
</dbReference>
<organism evidence="2 3">
    <name type="scientific">Synoicihabitans lomoniglobus</name>
    <dbReference type="NCBI Taxonomy" id="2909285"/>
    <lineage>
        <taxon>Bacteria</taxon>
        <taxon>Pseudomonadati</taxon>
        <taxon>Verrucomicrobiota</taxon>
        <taxon>Opitutia</taxon>
        <taxon>Opitutales</taxon>
        <taxon>Opitutaceae</taxon>
        <taxon>Synoicihabitans</taxon>
    </lineage>
</organism>
<keyword evidence="1" id="KW-0175">Coiled coil</keyword>
<sequence>MSQPLHTFTKLVIRPLVILGFASIAAVPLVRAAELPSPEQMWAMIQKQQAQIAALTERVEAAEARTSQAQQQLVATSARVQATDDKVEATSAYVETLADRGGASGGAWYDRTSLGGYGEMHMNFGGGNEIDFHRWVLFVAHEFNDRIRMFSEIELEHSLAGDGKPGEVELEQAFVEFDLSESSLARAGLFLVPVGLINETHEPATFYGVERNRVENQIIPTTWWEGGVSLSQQTDAGFSFDYAMHSGLNVPTTGSNAYRIRSGRQKVAEAAFDAGAATVRARYTGIPGLDVAVTAQYQQDMAQGTLSESIDALLLALHADWRAGPWGVRALYARWDINGAAPAALGRDEQYGFYIEPSYRFATSLGDVGIFGRFSSYDREAGAGANSVDDYFDIGVNWWPHEAVVLKADVQFAKPANGNDDETVNLGVGYHF</sequence>
<dbReference type="Pfam" id="PF07396">
    <property type="entry name" value="Porin_O_P"/>
    <property type="match status" value="1"/>
</dbReference>
<dbReference type="InterPro" id="IPR023614">
    <property type="entry name" value="Porin_dom_sf"/>
</dbReference>
<feature type="coiled-coil region" evidence="1">
    <location>
        <begin position="45"/>
        <end position="79"/>
    </location>
</feature>
<dbReference type="SUPFAM" id="SSF56935">
    <property type="entry name" value="Porins"/>
    <property type="match status" value="1"/>
</dbReference>
<evidence type="ECO:0000313" key="2">
    <source>
        <dbReference type="EMBL" id="WED66322.1"/>
    </source>
</evidence>
<dbReference type="AlphaFoldDB" id="A0AAF0CQR7"/>
<gene>
    <name evidence="2" type="ORF">PXH66_05615</name>
</gene>
<dbReference type="InterPro" id="IPR010870">
    <property type="entry name" value="Porin_O/P"/>
</dbReference>
<accession>A0AAF0CQR7</accession>
<reference evidence="2" key="1">
    <citation type="submission" date="2023-03" db="EMBL/GenBank/DDBJ databases">
        <title>Lomoglobus Profundus gen. nov., sp. nov., a novel member of the phylum Verrucomicrobia, isolated from deep-marine sediment of South China Sea.</title>
        <authorList>
            <person name="Ahmad T."/>
            <person name="Ishaq S.E."/>
            <person name="Wang F."/>
        </authorList>
    </citation>
    <scope>NUCLEOTIDE SEQUENCE</scope>
    <source>
        <strain evidence="2">LMO-M01</strain>
    </source>
</reference>
<dbReference type="KEGG" id="slom:PXH66_05615"/>
<proteinExistence type="predicted"/>
<evidence type="ECO:0000256" key="1">
    <source>
        <dbReference type="SAM" id="Coils"/>
    </source>
</evidence>
<protein>
    <submittedName>
        <fullName evidence="2">Porin</fullName>
    </submittedName>
</protein>
<dbReference type="Gene3D" id="2.40.160.10">
    <property type="entry name" value="Porin"/>
    <property type="match status" value="1"/>
</dbReference>
<dbReference type="EMBL" id="CP119075">
    <property type="protein sequence ID" value="WED66322.1"/>
    <property type="molecule type" value="Genomic_DNA"/>
</dbReference>
<name>A0AAF0CQR7_9BACT</name>
<dbReference type="RefSeq" id="WP_330927877.1">
    <property type="nucleotide sequence ID" value="NZ_CP119075.1"/>
</dbReference>